<evidence type="ECO:0000256" key="2">
    <source>
        <dbReference type="ARBA" id="ARBA00022823"/>
    </source>
</evidence>
<feature type="region of interest" description="Disordered" evidence="3">
    <location>
        <begin position="80"/>
        <end position="111"/>
    </location>
</feature>
<name>X7F9D0_9RHOB</name>
<dbReference type="SUPFAM" id="SSF51230">
    <property type="entry name" value="Single hybrid motif"/>
    <property type="match status" value="2"/>
</dbReference>
<dbReference type="PROSITE" id="PS00189">
    <property type="entry name" value="LIPOYL"/>
    <property type="match status" value="2"/>
</dbReference>
<dbReference type="Pfam" id="PF00364">
    <property type="entry name" value="Biotin_lipoyl"/>
    <property type="match status" value="2"/>
</dbReference>
<dbReference type="CDD" id="cd06849">
    <property type="entry name" value="lipoyl_domain"/>
    <property type="match status" value="2"/>
</dbReference>
<dbReference type="Gene3D" id="2.40.50.100">
    <property type="match status" value="2"/>
</dbReference>
<dbReference type="Proteomes" id="UP000023430">
    <property type="component" value="Unassembled WGS sequence"/>
</dbReference>
<keyword evidence="6" id="KW-1185">Reference proteome</keyword>
<reference evidence="5 6" key="1">
    <citation type="submission" date="2014-01" db="EMBL/GenBank/DDBJ databases">
        <title>Roseivivax isoporae LMG 25204 Genome Sequencing.</title>
        <authorList>
            <person name="Lai Q."/>
            <person name="Li G."/>
            <person name="Shao Z."/>
        </authorList>
    </citation>
    <scope>NUCLEOTIDE SEQUENCE [LARGE SCALE GENOMIC DNA]</scope>
    <source>
        <strain evidence="5 6">LMG 25204</strain>
    </source>
</reference>
<dbReference type="PROSITE" id="PS50968">
    <property type="entry name" value="BIOTINYL_LIPOYL"/>
    <property type="match status" value="2"/>
</dbReference>
<comment type="caution">
    <text evidence="5">The sequence shown here is derived from an EMBL/GenBank/DDBJ whole genome shotgun (WGS) entry which is preliminary data.</text>
</comment>
<evidence type="ECO:0000259" key="4">
    <source>
        <dbReference type="PROSITE" id="PS50968"/>
    </source>
</evidence>
<dbReference type="PANTHER" id="PTHR23151:SF90">
    <property type="entry name" value="DIHYDROLIPOYLLYSINE-RESIDUE ACETYLTRANSFERASE COMPONENT OF PYRUVATE DEHYDROGENASE COMPLEX, MITOCHONDRIAL-RELATED"/>
    <property type="match status" value="1"/>
</dbReference>
<dbReference type="STRING" id="1449351.RISW2_01660"/>
<evidence type="ECO:0000313" key="6">
    <source>
        <dbReference type="Proteomes" id="UP000023430"/>
    </source>
</evidence>
<keyword evidence="2" id="KW-0450">Lipoyl</keyword>
<dbReference type="OrthoDB" id="9804723at2"/>
<dbReference type="EMBL" id="JAME01000010">
    <property type="protein sequence ID" value="ETX29405.1"/>
    <property type="molecule type" value="Genomic_DNA"/>
</dbReference>
<evidence type="ECO:0000256" key="3">
    <source>
        <dbReference type="SAM" id="MobiDB-lite"/>
    </source>
</evidence>
<comment type="cofactor">
    <cofactor evidence="1">
        <name>(R)-lipoate</name>
        <dbReference type="ChEBI" id="CHEBI:83088"/>
    </cofactor>
</comment>
<dbReference type="GO" id="GO:0045254">
    <property type="term" value="C:pyruvate dehydrogenase complex"/>
    <property type="evidence" value="ECO:0007669"/>
    <property type="project" value="InterPro"/>
</dbReference>
<feature type="compositionally biased region" description="Low complexity" evidence="3">
    <location>
        <begin position="85"/>
        <end position="106"/>
    </location>
</feature>
<feature type="compositionally biased region" description="Low complexity" evidence="3">
    <location>
        <begin position="200"/>
        <end position="222"/>
    </location>
</feature>
<dbReference type="GO" id="GO:0006086">
    <property type="term" value="P:pyruvate decarboxylation to acetyl-CoA"/>
    <property type="evidence" value="ECO:0007669"/>
    <property type="project" value="InterPro"/>
</dbReference>
<gene>
    <name evidence="5" type="ORF">RISW2_01660</name>
</gene>
<feature type="domain" description="Lipoyl-binding" evidence="4">
    <location>
        <begin position="2"/>
        <end position="77"/>
    </location>
</feature>
<evidence type="ECO:0000313" key="5">
    <source>
        <dbReference type="EMBL" id="ETX29405.1"/>
    </source>
</evidence>
<dbReference type="InterPro" id="IPR000089">
    <property type="entry name" value="Biotin_lipoyl"/>
</dbReference>
<dbReference type="eggNOG" id="COG0508">
    <property type="taxonomic scope" value="Bacteria"/>
</dbReference>
<dbReference type="AlphaFoldDB" id="X7F9D0"/>
<proteinExistence type="predicted"/>
<organism evidence="5 6">
    <name type="scientific">Roseivivax isoporae LMG 25204</name>
    <dbReference type="NCBI Taxonomy" id="1449351"/>
    <lineage>
        <taxon>Bacteria</taxon>
        <taxon>Pseudomonadati</taxon>
        <taxon>Pseudomonadota</taxon>
        <taxon>Alphaproteobacteria</taxon>
        <taxon>Rhodobacterales</taxon>
        <taxon>Roseobacteraceae</taxon>
        <taxon>Roseivivax</taxon>
    </lineage>
</organism>
<dbReference type="PANTHER" id="PTHR23151">
    <property type="entry name" value="DIHYDROLIPOAMIDE ACETYL/SUCCINYL-TRANSFERASE-RELATED"/>
    <property type="match status" value="1"/>
</dbReference>
<dbReference type="InterPro" id="IPR045257">
    <property type="entry name" value="E2/Pdx1"/>
</dbReference>
<accession>X7F9D0</accession>
<feature type="region of interest" description="Disordered" evidence="3">
    <location>
        <begin position="193"/>
        <end position="222"/>
    </location>
</feature>
<dbReference type="InterPro" id="IPR003016">
    <property type="entry name" value="2-oxoA_DH_lipoyl-BS"/>
</dbReference>
<dbReference type="PATRIC" id="fig|1449351.3.peg.1757"/>
<keyword evidence="5" id="KW-0670">Pyruvate</keyword>
<sequence>MPHEVTMPQLGMAQDAGRLVAWLKRPGEAVRKGDALFEVETDKATMEVEAQRDGYLTGVAAAEGDDVPVGRVIARITDSAEEEAPAAASPAEAETAGADATAGTPDDLPDGRAVTMPQLGMAQDAGLLVTWSVTLGDRVGPDDTLFEVETDKSTMEVPAGAAGYLAATLAEPGEEVPVGQPVAILTEDAPGRTVARSRAEAPAPAAAAAPAAAPEDAPAPDTCRVPAAAAASARGASGDRILASPKARRLALERGLDLQRLVDAGHPQPFHVRDLEALAALPAPSAAPAAAPAAAMLRLTAETRADGVPAFAGWAAATCGLDDARALLAGFAGAGFGADGVVHVEVRDLAGTACYAVPPTRRLGEVRAAEAAPDLVLRDLRATRLSGLETGPGAAPVLTLLSGGAGVVLTLEAAAGQIDPQDAIRLLSDFAGRIEDPMRHLL</sequence>
<dbReference type="RefSeq" id="WP_043769141.1">
    <property type="nucleotide sequence ID" value="NZ_JAME01000010.1"/>
</dbReference>
<feature type="domain" description="Lipoyl-binding" evidence="4">
    <location>
        <begin position="111"/>
        <end position="186"/>
    </location>
</feature>
<evidence type="ECO:0000256" key="1">
    <source>
        <dbReference type="ARBA" id="ARBA00001938"/>
    </source>
</evidence>
<protein>
    <submittedName>
        <fullName evidence="5">Pyruvate dehydrogenase</fullName>
    </submittedName>
</protein>
<dbReference type="InterPro" id="IPR011053">
    <property type="entry name" value="Single_hybrid_motif"/>
</dbReference>